<feature type="domain" description="AB hydrolase-1" evidence="1">
    <location>
        <begin position="68"/>
        <end position="171"/>
    </location>
</feature>
<dbReference type="EMBL" id="DSVQ01000019">
    <property type="protein sequence ID" value="HGT41041.1"/>
    <property type="molecule type" value="Genomic_DNA"/>
</dbReference>
<accession>A0A7C4QKE7</accession>
<dbReference type="AlphaFoldDB" id="A0A7C4QKE7"/>
<comment type="caution">
    <text evidence="2">The sequence shown here is derived from an EMBL/GenBank/DDBJ whole genome shotgun (WGS) entry which is preliminary data.</text>
</comment>
<protein>
    <submittedName>
        <fullName evidence="2">Alpha/beta fold hydrolase</fullName>
    </submittedName>
</protein>
<dbReference type="PANTHER" id="PTHR37946:SF1">
    <property type="entry name" value="SLL1969 PROTEIN"/>
    <property type="match status" value="1"/>
</dbReference>
<dbReference type="GO" id="GO:0016787">
    <property type="term" value="F:hydrolase activity"/>
    <property type="evidence" value="ECO:0007669"/>
    <property type="project" value="UniProtKB-KW"/>
</dbReference>
<keyword evidence="2" id="KW-0378">Hydrolase</keyword>
<dbReference type="PANTHER" id="PTHR37946">
    <property type="entry name" value="SLL1969 PROTEIN"/>
    <property type="match status" value="1"/>
</dbReference>
<sequence length="279" mass="30384">MQTLGGRQFWGDVAHFRGWRIQRNVFTGHYRLLDGGDRRHASGSLELCQAALEQVRRQAAPPHVVRGVLLVHGILRSSKSLSRLGKHLSEAGWPVVPFDYPSSQISVLEAAEYLHSVVRSLDEYAELNFVCHSLGGLVLRAWSAAHDDSRVKRAVLLGTPNRGAEMADLLRKNFLFRAVFGPAGQELVTDPQGLIPQLPPPKCEFGIIAGARGTPDGWNPLIPGDDDGTVSVDSTRLDGAADFLTVRALHLGLLYSEEVARQVVAFLESGRFAIAPSPG</sequence>
<gene>
    <name evidence="2" type="ORF">ENS64_17485</name>
</gene>
<dbReference type="InterPro" id="IPR000073">
    <property type="entry name" value="AB_hydrolase_1"/>
</dbReference>
<organism evidence="2">
    <name type="scientific">Schlesneria paludicola</name>
    <dbReference type="NCBI Taxonomy" id="360056"/>
    <lineage>
        <taxon>Bacteria</taxon>
        <taxon>Pseudomonadati</taxon>
        <taxon>Planctomycetota</taxon>
        <taxon>Planctomycetia</taxon>
        <taxon>Planctomycetales</taxon>
        <taxon>Planctomycetaceae</taxon>
        <taxon>Schlesneria</taxon>
    </lineage>
</organism>
<dbReference type="Gene3D" id="3.40.50.1820">
    <property type="entry name" value="alpha/beta hydrolase"/>
    <property type="match status" value="1"/>
</dbReference>
<name>A0A7C4QKE7_9PLAN</name>
<dbReference type="Pfam" id="PF00561">
    <property type="entry name" value="Abhydrolase_1"/>
    <property type="match status" value="1"/>
</dbReference>
<evidence type="ECO:0000313" key="2">
    <source>
        <dbReference type="EMBL" id="HGT41041.1"/>
    </source>
</evidence>
<reference evidence="2" key="1">
    <citation type="journal article" date="2020" name="mSystems">
        <title>Genome- and Community-Level Interaction Insights into Carbon Utilization and Element Cycling Functions of Hydrothermarchaeota in Hydrothermal Sediment.</title>
        <authorList>
            <person name="Zhou Z."/>
            <person name="Liu Y."/>
            <person name="Xu W."/>
            <person name="Pan J."/>
            <person name="Luo Z.H."/>
            <person name="Li M."/>
        </authorList>
    </citation>
    <scope>NUCLEOTIDE SEQUENCE [LARGE SCALE GENOMIC DNA]</scope>
    <source>
        <strain evidence="2">SpSt-508</strain>
    </source>
</reference>
<dbReference type="InterPro" id="IPR029058">
    <property type="entry name" value="AB_hydrolase_fold"/>
</dbReference>
<evidence type="ECO:0000259" key="1">
    <source>
        <dbReference type="Pfam" id="PF00561"/>
    </source>
</evidence>
<dbReference type="SUPFAM" id="SSF53474">
    <property type="entry name" value="alpha/beta-Hydrolases"/>
    <property type="match status" value="1"/>
</dbReference>
<proteinExistence type="predicted"/>